<dbReference type="SUPFAM" id="SSF117281">
    <property type="entry name" value="Kelch motif"/>
    <property type="match status" value="1"/>
</dbReference>
<dbReference type="EMBL" id="BLKM01006623">
    <property type="protein sequence ID" value="GFG28412.1"/>
    <property type="molecule type" value="Genomic_DNA"/>
</dbReference>
<dbReference type="InterPro" id="IPR015915">
    <property type="entry name" value="Kelch-typ_b-propeller"/>
</dbReference>
<dbReference type="Gene3D" id="3.30.710.10">
    <property type="entry name" value="Potassium Channel Kv1.1, Chain A"/>
    <property type="match status" value="1"/>
</dbReference>
<evidence type="ECO:0000313" key="4">
    <source>
        <dbReference type="EMBL" id="GFG28412.1"/>
    </source>
</evidence>
<dbReference type="Gene3D" id="2.120.10.80">
    <property type="entry name" value="Kelch-type beta propeller"/>
    <property type="match status" value="1"/>
</dbReference>
<dbReference type="InterPro" id="IPR011333">
    <property type="entry name" value="SKP1/BTB/POZ_sf"/>
</dbReference>
<evidence type="ECO:0000256" key="2">
    <source>
        <dbReference type="ARBA" id="ARBA00022737"/>
    </source>
</evidence>
<dbReference type="InParanoid" id="A0A6L2PB72"/>
<comment type="caution">
    <text evidence="4">The sequence shown here is derived from an EMBL/GenBank/DDBJ whole genome shotgun (WGS) entry which is preliminary data.</text>
</comment>
<dbReference type="AlphaFoldDB" id="A0A6L2PB72"/>
<protein>
    <recommendedName>
        <fullName evidence="3">BACK domain-containing protein</fullName>
    </recommendedName>
</protein>
<dbReference type="OrthoDB" id="10027872at2759"/>
<dbReference type="PANTHER" id="PTHR24412">
    <property type="entry name" value="KELCH PROTEIN"/>
    <property type="match status" value="1"/>
</dbReference>
<name>A0A6L2PB72_COPFO</name>
<dbReference type="SMART" id="SM00612">
    <property type="entry name" value="Kelch"/>
    <property type="match status" value="2"/>
</dbReference>
<organism evidence="4 5">
    <name type="scientific">Coptotermes formosanus</name>
    <name type="common">Formosan subterranean termite</name>
    <dbReference type="NCBI Taxonomy" id="36987"/>
    <lineage>
        <taxon>Eukaryota</taxon>
        <taxon>Metazoa</taxon>
        <taxon>Ecdysozoa</taxon>
        <taxon>Arthropoda</taxon>
        <taxon>Hexapoda</taxon>
        <taxon>Insecta</taxon>
        <taxon>Pterygota</taxon>
        <taxon>Neoptera</taxon>
        <taxon>Polyneoptera</taxon>
        <taxon>Dictyoptera</taxon>
        <taxon>Blattodea</taxon>
        <taxon>Blattoidea</taxon>
        <taxon>Termitoidae</taxon>
        <taxon>Rhinotermitidae</taxon>
        <taxon>Coptotermes</taxon>
    </lineage>
</organism>
<dbReference type="InterPro" id="IPR006652">
    <property type="entry name" value="Kelch_1"/>
</dbReference>
<evidence type="ECO:0000313" key="5">
    <source>
        <dbReference type="Proteomes" id="UP000502823"/>
    </source>
</evidence>
<dbReference type="Proteomes" id="UP000502823">
    <property type="component" value="Unassembled WGS sequence"/>
</dbReference>
<sequence length="694" mass="78500">MGMLSVFGMYSVRGKEIFSPLTDNGDSRDYEDRATHGQTMKREVVDLNYIIFVVECYVGVLGVDADAMKILLQAVTRKEVDILKSNDILSVLQASSMLQFESIQKTCVEMIVHQCLTVSTCLQTMLIADELDLITLHHKAQALALWEFSEAKETDAFLELPIDYVEKYLQNDGLNITQGEFEVFEAGLSWLQDKPEERKGYVLRILECIRFADIPLSDIKTMLLYPVISENKEYVQIVQCVIGIKEGRNPEEIFAIAESDMQAQTSRVSLEADAEMLLDEEENYVSEQNKLRQCKCVSMKSKFRVYDETVKVLNNYCCCCTSVEDPVTPVEDGESAVEASDPSRSDLCGRDHIQFSAAAVPFAKQLLSRSPRALPLFPCVVGHKREQCFRQRDSSDGNGGKVTAGGGKPYLIYFQEGKTQYPMPFLHLSKASEGPVEPTGYKVICTGQDLYMIGGEYLLGYGNWHQSIWKYDVIREMWDFETSISSPRRHHSVCCLGGYIYIIGGFGRHRVIMDSVEKYHIRSRCWSRCASLPHNLYSAACCAYKEQIFVFGPQVYFYHPSSDNWFIMPEAALPSNTAFTCAMPHGEWIYLTGAYSRELVRFSPKFGIADVDGQTSRFESLGYFLHNTSNTCLVHDNIYSFSTDEDNNMYVEAYSVTKGTFHVLWSGHADTQDSNGVTDFSPKHSIGCFPLIKY</sequence>
<proteinExistence type="predicted"/>
<dbReference type="Gene3D" id="1.25.40.420">
    <property type="match status" value="1"/>
</dbReference>
<dbReference type="InterPro" id="IPR011705">
    <property type="entry name" value="BACK"/>
</dbReference>
<keyword evidence="5" id="KW-1185">Reference proteome</keyword>
<evidence type="ECO:0000259" key="3">
    <source>
        <dbReference type="SMART" id="SM00875"/>
    </source>
</evidence>
<accession>A0A6L2PB72</accession>
<dbReference type="PANTHER" id="PTHR24412:SF480">
    <property type="entry name" value="KELCH-LIKE PROTEIN 8"/>
    <property type="match status" value="1"/>
</dbReference>
<gene>
    <name evidence="4" type="ORF">Cfor_11340</name>
</gene>
<feature type="domain" description="BACK" evidence="3">
    <location>
        <begin position="121"/>
        <end position="224"/>
    </location>
</feature>
<dbReference type="SMART" id="SM00875">
    <property type="entry name" value="BACK"/>
    <property type="match status" value="1"/>
</dbReference>
<keyword evidence="2" id="KW-0677">Repeat</keyword>
<keyword evidence="1" id="KW-0880">Kelch repeat</keyword>
<reference evidence="5" key="1">
    <citation type="submission" date="2020-01" db="EMBL/GenBank/DDBJ databases">
        <title>Draft genome sequence of the Termite Coptotermes fromosanus.</title>
        <authorList>
            <person name="Itakura S."/>
            <person name="Yosikawa Y."/>
            <person name="Umezawa K."/>
        </authorList>
    </citation>
    <scope>NUCLEOTIDE SEQUENCE [LARGE SCALE GENOMIC DNA]</scope>
</reference>
<dbReference type="Pfam" id="PF01344">
    <property type="entry name" value="Kelch_1"/>
    <property type="match status" value="1"/>
</dbReference>
<evidence type="ECO:0000256" key="1">
    <source>
        <dbReference type="ARBA" id="ARBA00022441"/>
    </source>
</evidence>
<dbReference type="Pfam" id="PF07707">
    <property type="entry name" value="BACK"/>
    <property type="match status" value="1"/>
</dbReference>